<protein>
    <recommendedName>
        <fullName evidence="4">DUF4190 domain-containing protein</fullName>
    </recommendedName>
</protein>
<feature type="transmembrane region" description="Helical" evidence="1">
    <location>
        <begin position="41"/>
        <end position="60"/>
    </location>
</feature>
<sequence>MIFGAMDEHPGPVTWFSLPGRPRGVGYAREMPAPEAPPPRNGAGLAALVLGIVACAFSFVPGFGELVAAPAAVASVATAFVGWDRIERGVATNRMDTVVGGVLGAFALGSTLLVYLATHG</sequence>
<keyword evidence="1" id="KW-0812">Transmembrane</keyword>
<dbReference type="eggNOG" id="ENOG5031VTJ">
    <property type="taxonomic scope" value="Bacteria"/>
</dbReference>
<dbReference type="AlphaFoldDB" id="U5E5G5"/>
<evidence type="ECO:0000313" key="2">
    <source>
        <dbReference type="EMBL" id="GAD82315.1"/>
    </source>
</evidence>
<evidence type="ECO:0000313" key="3">
    <source>
        <dbReference type="Proteomes" id="UP000017048"/>
    </source>
</evidence>
<keyword evidence="3" id="KW-1185">Reference proteome</keyword>
<dbReference type="EMBL" id="BAFO02000008">
    <property type="protein sequence ID" value="GAD82315.1"/>
    <property type="molecule type" value="Genomic_DNA"/>
</dbReference>
<accession>U5E5G5</accession>
<keyword evidence="1" id="KW-1133">Transmembrane helix</keyword>
<dbReference type="Proteomes" id="UP000017048">
    <property type="component" value="Unassembled WGS sequence"/>
</dbReference>
<feature type="transmembrane region" description="Helical" evidence="1">
    <location>
        <begin position="98"/>
        <end position="117"/>
    </location>
</feature>
<feature type="transmembrane region" description="Helical" evidence="1">
    <location>
        <begin position="66"/>
        <end position="86"/>
    </location>
</feature>
<organism evidence="2 3">
    <name type="scientific">Nocardia asteroides NBRC 15531</name>
    <dbReference type="NCBI Taxonomy" id="1110697"/>
    <lineage>
        <taxon>Bacteria</taxon>
        <taxon>Bacillati</taxon>
        <taxon>Actinomycetota</taxon>
        <taxon>Actinomycetes</taxon>
        <taxon>Mycobacteriales</taxon>
        <taxon>Nocardiaceae</taxon>
        <taxon>Nocardia</taxon>
    </lineage>
</organism>
<name>U5E5G5_NOCAS</name>
<evidence type="ECO:0000256" key="1">
    <source>
        <dbReference type="SAM" id="Phobius"/>
    </source>
</evidence>
<dbReference type="STRING" id="1824.SAMN05444423_105186"/>
<gene>
    <name evidence="2" type="ORF">NCAST_08_01870</name>
</gene>
<keyword evidence="1" id="KW-0472">Membrane</keyword>
<reference evidence="2 3" key="1">
    <citation type="journal article" date="2014" name="BMC Genomics">
        <title>Genome based analysis of type-I polyketide synthase and nonribosomal peptide synthetase gene clusters in seven strains of five representative Nocardia species.</title>
        <authorList>
            <person name="Komaki H."/>
            <person name="Ichikawa N."/>
            <person name="Hosoyama A."/>
            <person name="Takahashi-Nakaguchi A."/>
            <person name="Matsuzawa T."/>
            <person name="Suzuki K."/>
            <person name="Fujita N."/>
            <person name="Gonoi T."/>
        </authorList>
    </citation>
    <scope>NUCLEOTIDE SEQUENCE [LARGE SCALE GENOMIC DNA]</scope>
    <source>
        <strain evidence="2 3">NBRC 15531</strain>
    </source>
</reference>
<comment type="caution">
    <text evidence="2">The sequence shown here is derived from an EMBL/GenBank/DDBJ whole genome shotgun (WGS) entry which is preliminary data.</text>
</comment>
<evidence type="ECO:0008006" key="4">
    <source>
        <dbReference type="Google" id="ProtNLM"/>
    </source>
</evidence>
<proteinExistence type="predicted"/>